<evidence type="ECO:0000256" key="2">
    <source>
        <dbReference type="SAM" id="Coils"/>
    </source>
</evidence>
<dbReference type="STRING" id="67855.RO21_00970"/>
<gene>
    <name evidence="5" type="ORF">E4T80_00700</name>
    <name evidence="4" type="ORF">RO21_00970</name>
</gene>
<reference evidence="4 6" key="1">
    <citation type="submission" date="2014-12" db="EMBL/GenBank/DDBJ databases">
        <title>Reclassification of Actinobacillus muris as Muribacter muris.</title>
        <authorList>
            <person name="Christensen H."/>
            <person name="Nicklas W."/>
            <person name="Bisgaard M."/>
        </authorList>
    </citation>
    <scope>NUCLEOTIDE SEQUENCE [LARGE SCALE GENOMIC DNA]</scope>
    <source>
        <strain evidence="4 6">Ackerman80-443D</strain>
    </source>
</reference>
<dbReference type="InterPro" id="IPR001387">
    <property type="entry name" value="Cro/C1-type_HTH"/>
</dbReference>
<comment type="caution">
    <text evidence="4">The sequence shown here is derived from an EMBL/GenBank/DDBJ whole genome shotgun (WGS) entry which is preliminary data.</text>
</comment>
<dbReference type="SUPFAM" id="SSF47413">
    <property type="entry name" value="lambda repressor-like DNA-binding domains"/>
    <property type="match status" value="1"/>
</dbReference>
<feature type="domain" description="HTH cro/C1-type" evidence="3">
    <location>
        <begin position="7"/>
        <end position="61"/>
    </location>
</feature>
<evidence type="ECO:0000256" key="1">
    <source>
        <dbReference type="ARBA" id="ARBA00023125"/>
    </source>
</evidence>
<dbReference type="AlphaFoldDB" id="A0A0J5P7T0"/>
<protein>
    <submittedName>
        <fullName evidence="5">XRE family transcriptional regulator</fullName>
    </submittedName>
</protein>
<sequence>MKINEKIRHLRETKNWSQEEMASKLNMSTNGYSKIERGESKINTERLEQIANILDMDMLELISIGERNVMFFQESVVSNSLNIMGSSQEIAFEIKNLKQELSHKEEVIEMQKKEIAMLQQIIELLKKSSTQ</sequence>
<evidence type="ECO:0000313" key="5">
    <source>
        <dbReference type="EMBL" id="TFV13396.1"/>
    </source>
</evidence>
<feature type="coiled-coil region" evidence="2">
    <location>
        <begin position="94"/>
        <end position="128"/>
    </location>
</feature>
<keyword evidence="6" id="KW-1185">Reference proteome</keyword>
<name>A0A0J5P7T0_9PAST</name>
<dbReference type="GO" id="GO:0003677">
    <property type="term" value="F:DNA binding"/>
    <property type="evidence" value="ECO:0007669"/>
    <property type="project" value="UniProtKB-KW"/>
</dbReference>
<dbReference type="SMART" id="SM00530">
    <property type="entry name" value="HTH_XRE"/>
    <property type="match status" value="1"/>
</dbReference>
<evidence type="ECO:0000313" key="4">
    <source>
        <dbReference type="EMBL" id="KMK52453.1"/>
    </source>
</evidence>
<dbReference type="PATRIC" id="fig|67855.3.peg.1058"/>
<evidence type="ECO:0000313" key="7">
    <source>
        <dbReference type="Proteomes" id="UP000297396"/>
    </source>
</evidence>
<dbReference type="CDD" id="cd00093">
    <property type="entry name" value="HTH_XRE"/>
    <property type="match status" value="1"/>
</dbReference>
<dbReference type="PANTHER" id="PTHR46558:SF4">
    <property type="entry name" value="DNA-BIDING PHAGE PROTEIN"/>
    <property type="match status" value="1"/>
</dbReference>
<dbReference type="Proteomes" id="UP000036270">
    <property type="component" value="Unassembled WGS sequence"/>
</dbReference>
<reference evidence="5 7" key="2">
    <citation type="submission" date="2019-03" db="EMBL/GenBank/DDBJ databases">
        <title>Diversity of the mouse oral microbiome.</title>
        <authorList>
            <person name="Joseph S."/>
            <person name="Aduse-Opoku J."/>
            <person name="Curtis M."/>
            <person name="Wade W."/>
            <person name="Hashim A."/>
        </authorList>
    </citation>
    <scope>NUCLEOTIDE SEQUENCE [LARGE SCALE GENOMIC DNA]</scope>
    <source>
        <strain evidence="5 7">WT12</strain>
    </source>
</reference>
<evidence type="ECO:0000313" key="6">
    <source>
        <dbReference type="Proteomes" id="UP000036270"/>
    </source>
</evidence>
<evidence type="ECO:0000259" key="3">
    <source>
        <dbReference type="PROSITE" id="PS50943"/>
    </source>
</evidence>
<keyword evidence="2" id="KW-0175">Coiled coil</keyword>
<dbReference type="InterPro" id="IPR010982">
    <property type="entry name" value="Lambda_DNA-bd_dom_sf"/>
</dbReference>
<accession>A0A0J5P7T0</accession>
<organism evidence="4 6">
    <name type="scientific">Muribacter muris</name>
    <dbReference type="NCBI Taxonomy" id="67855"/>
    <lineage>
        <taxon>Bacteria</taxon>
        <taxon>Pseudomonadati</taxon>
        <taxon>Pseudomonadota</taxon>
        <taxon>Gammaproteobacteria</taxon>
        <taxon>Pasteurellales</taxon>
        <taxon>Pasteurellaceae</taxon>
        <taxon>Muribacter</taxon>
    </lineage>
</organism>
<dbReference type="Pfam" id="PF01381">
    <property type="entry name" value="HTH_3"/>
    <property type="match status" value="1"/>
</dbReference>
<dbReference type="EMBL" id="JWIZ01000003">
    <property type="protein sequence ID" value="KMK52453.1"/>
    <property type="molecule type" value="Genomic_DNA"/>
</dbReference>
<dbReference type="PANTHER" id="PTHR46558">
    <property type="entry name" value="TRACRIPTIONAL REGULATORY PROTEIN-RELATED-RELATED"/>
    <property type="match status" value="1"/>
</dbReference>
<dbReference type="PROSITE" id="PS50943">
    <property type="entry name" value="HTH_CROC1"/>
    <property type="match status" value="1"/>
</dbReference>
<dbReference type="RefSeq" id="WP_047975929.1">
    <property type="nucleotide sequence ID" value="NZ_JADGLC010000001.1"/>
</dbReference>
<keyword evidence="1" id="KW-0238">DNA-binding</keyword>
<dbReference type="Gene3D" id="1.10.260.40">
    <property type="entry name" value="lambda repressor-like DNA-binding domains"/>
    <property type="match status" value="1"/>
</dbReference>
<proteinExistence type="predicted"/>
<dbReference type="OrthoDB" id="5678656at2"/>
<dbReference type="EMBL" id="SPPA01000001">
    <property type="protein sequence ID" value="TFV13396.1"/>
    <property type="molecule type" value="Genomic_DNA"/>
</dbReference>
<dbReference type="Proteomes" id="UP000297396">
    <property type="component" value="Unassembled WGS sequence"/>
</dbReference>